<accession>H5SKA3</accession>
<dbReference type="EMBL" id="AP011752">
    <property type="protein sequence ID" value="BAL56589.1"/>
    <property type="molecule type" value="Genomic_DNA"/>
</dbReference>
<proteinExistence type="predicted"/>
<gene>
    <name evidence="2" type="ORF">HGMM_F40G09C36</name>
</gene>
<keyword evidence="1" id="KW-0732">Signal</keyword>
<evidence type="ECO:0000313" key="2">
    <source>
        <dbReference type="EMBL" id="BAL56589.1"/>
    </source>
</evidence>
<protein>
    <submittedName>
        <fullName evidence="2">Uncharacterized protein</fullName>
    </submittedName>
</protein>
<name>H5SKA3_9CHLR</name>
<feature type="signal peptide" evidence="1">
    <location>
        <begin position="1"/>
        <end position="22"/>
    </location>
</feature>
<feature type="chain" id="PRO_5003597691" evidence="1">
    <location>
        <begin position="23"/>
        <end position="47"/>
    </location>
</feature>
<dbReference type="AlphaFoldDB" id="H5SKA3"/>
<sequence>MNYRFCFLLLFAGLLVSCQAIEAEVDRRVAATVQALSVEWTQRAPLA</sequence>
<evidence type="ECO:0000256" key="1">
    <source>
        <dbReference type="SAM" id="SignalP"/>
    </source>
</evidence>
<feature type="non-terminal residue" evidence="2">
    <location>
        <position position="47"/>
    </location>
</feature>
<dbReference type="PROSITE" id="PS51257">
    <property type="entry name" value="PROKAR_LIPOPROTEIN"/>
    <property type="match status" value="1"/>
</dbReference>
<reference evidence="2" key="2">
    <citation type="journal article" date="2012" name="PLoS ONE">
        <title>A Deeply Branching Thermophilic Bacterium with an Ancient Acetyl-CoA Pathway Dominates a Subsurface Ecosystem.</title>
        <authorList>
            <person name="Takami H."/>
            <person name="Noguchi H."/>
            <person name="Takaki Y."/>
            <person name="Uchiyama I."/>
            <person name="Toyoda A."/>
            <person name="Nishi S."/>
            <person name="Chee G.-J."/>
            <person name="Arai W."/>
            <person name="Nunoura T."/>
            <person name="Itoh T."/>
            <person name="Hattori M."/>
            <person name="Takai K."/>
        </authorList>
    </citation>
    <scope>NUCLEOTIDE SEQUENCE</scope>
</reference>
<organism evidence="2">
    <name type="scientific">uncultured Chloroflexota bacterium</name>
    <dbReference type="NCBI Taxonomy" id="166587"/>
    <lineage>
        <taxon>Bacteria</taxon>
        <taxon>Bacillati</taxon>
        <taxon>Chloroflexota</taxon>
        <taxon>environmental samples</taxon>
    </lineage>
</organism>
<reference evidence="2" key="1">
    <citation type="journal article" date="2005" name="Environ. Microbiol.">
        <title>Genetic and functional properties of uncultivated thermophilic crenarchaeotes from a subsurface gold mine as revealed by analysis of genome fragments.</title>
        <authorList>
            <person name="Nunoura T."/>
            <person name="Hirayama H."/>
            <person name="Takami H."/>
            <person name="Oida H."/>
            <person name="Nishi S."/>
            <person name="Shimamura S."/>
            <person name="Suzuki Y."/>
            <person name="Inagaki F."/>
            <person name="Takai K."/>
            <person name="Nealson K.H."/>
            <person name="Horikoshi K."/>
        </authorList>
    </citation>
    <scope>NUCLEOTIDE SEQUENCE</scope>
</reference>